<dbReference type="EMBL" id="DTMQ01000009">
    <property type="protein sequence ID" value="HGE98615.1"/>
    <property type="molecule type" value="Genomic_DNA"/>
</dbReference>
<proteinExistence type="predicted"/>
<gene>
    <name evidence="1" type="ORF">ENX07_00870</name>
</gene>
<sequence>MSRSVFLFLFPLSLLWALRMPKPNLAGEFSSGFEFYHNSDTSRKRKPSSSYHLSLNSSLSFPLFSIGLGLFYNSEDRFTAQRVHQFNLNPSWRWGRVYLGDFSPSFSEYTLSNISLYGAGIEFFPKRFRFSLVGGRSRRADTIEWSYNRYLYGLKLGGDFLFLTILKAKDDTSLIEMKDTIPLSPQENLVLGFGSNFSLFRYLAFDWEVAGSVHTRDLRSDTIYLKEIPDFLYSFYQPRYSSRVDYALRGGLKFNHKLFTIDFGVSQIGPGFTSFGLSYLKNDSRRFKVGIATKVIPKTEMGLTWEKENDNLVNDKLATTRNQGLGFSLRTTPIKLVNVSLNYNGKATVREGEGLSDSFKINTLTQTLNLTPNFRYSAFGFNQNLSLILTYQDYKNRIPTSPSPSSRILTTGLNYSLTLKIPITFSTSFSRVFNLSPSDSQPKPNYQSYSLTGSPPALLNGRLKSSLTLSYQPSALGRNISFRSGFNYSFTKQEIFNLSGDLSIFSPGKGKKGFSSEKISLSYSRKLF</sequence>
<comment type="caution">
    <text evidence="1">The sequence shown here is derived from an EMBL/GenBank/DDBJ whole genome shotgun (WGS) entry which is preliminary data.</text>
</comment>
<organism evidence="1">
    <name type="scientific">candidate division WOR-3 bacterium</name>
    <dbReference type="NCBI Taxonomy" id="2052148"/>
    <lineage>
        <taxon>Bacteria</taxon>
        <taxon>Bacteria division WOR-3</taxon>
    </lineage>
</organism>
<dbReference type="AlphaFoldDB" id="A0A7C3YTM8"/>
<name>A0A7C3YTM8_UNCW3</name>
<evidence type="ECO:0000313" key="1">
    <source>
        <dbReference type="EMBL" id="HGE98615.1"/>
    </source>
</evidence>
<reference evidence="1" key="1">
    <citation type="journal article" date="2020" name="mSystems">
        <title>Genome- and Community-Level Interaction Insights into Carbon Utilization and Element Cycling Functions of Hydrothermarchaeota in Hydrothermal Sediment.</title>
        <authorList>
            <person name="Zhou Z."/>
            <person name="Liu Y."/>
            <person name="Xu W."/>
            <person name="Pan J."/>
            <person name="Luo Z.H."/>
            <person name="Li M."/>
        </authorList>
    </citation>
    <scope>NUCLEOTIDE SEQUENCE [LARGE SCALE GENOMIC DNA]</scope>
    <source>
        <strain evidence="1">SpSt-906</strain>
    </source>
</reference>
<accession>A0A7C3YTM8</accession>
<protein>
    <submittedName>
        <fullName evidence="1">Uncharacterized protein</fullName>
    </submittedName>
</protein>